<dbReference type="GO" id="GO:0009269">
    <property type="term" value="P:response to desiccation"/>
    <property type="evidence" value="ECO:0007669"/>
    <property type="project" value="InterPro"/>
</dbReference>
<feature type="domain" description="Water stress and hypersensitive response" evidence="1">
    <location>
        <begin position="47"/>
        <end position="163"/>
    </location>
</feature>
<keyword evidence="3" id="KW-1185">Reference proteome</keyword>
<dbReference type="OrthoDB" id="67962at2"/>
<dbReference type="PROSITE" id="PS51257">
    <property type="entry name" value="PROKAR_LIPOPROTEIN"/>
    <property type="match status" value="1"/>
</dbReference>
<evidence type="ECO:0000313" key="3">
    <source>
        <dbReference type="Proteomes" id="UP000259030"/>
    </source>
</evidence>
<proteinExistence type="predicted"/>
<organism evidence="2 3">
    <name type="scientific">Deinococcus ficus</name>
    <dbReference type="NCBI Taxonomy" id="317577"/>
    <lineage>
        <taxon>Bacteria</taxon>
        <taxon>Thermotogati</taxon>
        <taxon>Deinococcota</taxon>
        <taxon>Deinococci</taxon>
        <taxon>Deinococcales</taxon>
        <taxon>Deinococcaceae</taxon>
        <taxon>Deinococcus</taxon>
    </lineage>
</organism>
<dbReference type="Pfam" id="PF03168">
    <property type="entry name" value="LEA_2"/>
    <property type="match status" value="1"/>
</dbReference>
<dbReference type="AlphaFoldDB" id="A0A221SUR3"/>
<evidence type="ECO:0000259" key="1">
    <source>
        <dbReference type="SMART" id="SM00769"/>
    </source>
</evidence>
<dbReference type="InterPro" id="IPR013990">
    <property type="entry name" value="WHy-dom"/>
</dbReference>
<gene>
    <name evidence="2" type="ORF">DFI_04525</name>
</gene>
<dbReference type="RefSeq" id="WP_022799868.1">
    <property type="nucleotide sequence ID" value="NZ_ATTJ01000001.1"/>
</dbReference>
<reference evidence="2 3" key="1">
    <citation type="submission" date="2017-05" db="EMBL/GenBank/DDBJ databases">
        <title>The complete genome sequence of Deinococcus ficus isolated from the rhizosphere of the Ficus religiosa L. in Taiwan.</title>
        <authorList>
            <person name="Wu K.-M."/>
            <person name="Liao T.-L."/>
            <person name="Liu Y.-M."/>
            <person name="Young C.-C."/>
            <person name="Tsai S.-F."/>
        </authorList>
    </citation>
    <scope>NUCLEOTIDE SEQUENCE [LARGE SCALE GENOMIC DNA]</scope>
    <source>
        <strain evidence="2 3">CC-FR2-10</strain>
    </source>
</reference>
<protein>
    <submittedName>
        <fullName evidence="2">Water stress and hypersensitive response domain-containing protein</fullName>
    </submittedName>
</protein>
<dbReference type="EMBL" id="CP021081">
    <property type="protein sequence ID" value="ASN80370.1"/>
    <property type="molecule type" value="Genomic_DNA"/>
</dbReference>
<dbReference type="Proteomes" id="UP000259030">
    <property type="component" value="Chromosome"/>
</dbReference>
<dbReference type="STRING" id="317577.GCA_000419625_00232"/>
<dbReference type="SUPFAM" id="SSF117070">
    <property type="entry name" value="LEA14-like"/>
    <property type="match status" value="1"/>
</dbReference>
<dbReference type="SMART" id="SM00769">
    <property type="entry name" value="WHy"/>
    <property type="match status" value="1"/>
</dbReference>
<dbReference type="KEGG" id="dfc:DFI_04525"/>
<accession>A0A221SUR3</accession>
<dbReference type="Gene3D" id="2.60.40.1820">
    <property type="match status" value="1"/>
</dbReference>
<evidence type="ECO:0000313" key="2">
    <source>
        <dbReference type="EMBL" id="ASN80370.1"/>
    </source>
</evidence>
<dbReference type="InterPro" id="IPR004864">
    <property type="entry name" value="LEA_2"/>
</dbReference>
<name>A0A221SUR3_9DEIO</name>
<sequence>MRPLPAVTAATALLLSACTPTQPIVQIPKIQVQDVQLTRLDLPGGLASLAAVFNGLPGAPVAHILMDLQVTNPNPLPLRMTNIAADLIIDGQNMGRVDLPNVDLPARGATQQLAEIALPVSTQTAQNILKVARGQLVTYRLDGTFSVNMGLLGVQTFGPYTLSQGQWKQKAVINF</sequence>